<protein>
    <recommendedName>
        <fullName evidence="4">Dehydrogenase E1 component domain-containing protein</fullName>
    </recommendedName>
</protein>
<evidence type="ECO:0000313" key="5">
    <source>
        <dbReference type="EMBL" id="HGY94637.1"/>
    </source>
</evidence>
<dbReference type="AlphaFoldDB" id="A0A7V5CTJ6"/>
<dbReference type="Pfam" id="PF00676">
    <property type="entry name" value="E1_dh"/>
    <property type="match status" value="1"/>
</dbReference>
<evidence type="ECO:0000256" key="1">
    <source>
        <dbReference type="ARBA" id="ARBA00001964"/>
    </source>
</evidence>
<comment type="cofactor">
    <cofactor evidence="1">
        <name>thiamine diphosphate</name>
        <dbReference type="ChEBI" id="CHEBI:58937"/>
    </cofactor>
</comment>
<comment type="caution">
    <text evidence="5">The sequence shown here is derived from an EMBL/GenBank/DDBJ whole genome shotgun (WGS) entry which is preliminary data.</text>
</comment>
<accession>A0A7V5CTJ6</accession>
<reference evidence="5" key="1">
    <citation type="journal article" date="2020" name="mSystems">
        <title>Genome- and Community-Level Interaction Insights into Carbon Utilization and Element Cycling Functions of Hydrothermarchaeota in Hydrothermal Sediment.</title>
        <authorList>
            <person name="Zhou Z."/>
            <person name="Liu Y."/>
            <person name="Xu W."/>
            <person name="Pan J."/>
            <person name="Luo Z.H."/>
            <person name="Li M."/>
        </authorList>
    </citation>
    <scope>NUCLEOTIDE SEQUENCE [LARGE SCALE GENOMIC DNA]</scope>
    <source>
        <strain evidence="5">SpSt-855</strain>
    </source>
</reference>
<feature type="domain" description="Dehydrogenase E1 component" evidence="4">
    <location>
        <begin position="97"/>
        <end position="212"/>
    </location>
</feature>
<dbReference type="InterPro" id="IPR001017">
    <property type="entry name" value="DH_E1"/>
</dbReference>
<proteinExistence type="predicted"/>
<keyword evidence="2" id="KW-0560">Oxidoreductase</keyword>
<evidence type="ECO:0000256" key="2">
    <source>
        <dbReference type="ARBA" id="ARBA00023002"/>
    </source>
</evidence>
<dbReference type="InterPro" id="IPR029061">
    <property type="entry name" value="THDP-binding"/>
</dbReference>
<dbReference type="Gene3D" id="3.40.50.970">
    <property type="match status" value="1"/>
</dbReference>
<dbReference type="SUPFAM" id="SSF52518">
    <property type="entry name" value="Thiamin diphosphate-binding fold (THDP-binding)"/>
    <property type="match status" value="1"/>
</dbReference>
<organism evidence="5">
    <name type="scientific">Acidobacterium capsulatum</name>
    <dbReference type="NCBI Taxonomy" id="33075"/>
    <lineage>
        <taxon>Bacteria</taxon>
        <taxon>Pseudomonadati</taxon>
        <taxon>Acidobacteriota</taxon>
        <taxon>Terriglobia</taxon>
        <taxon>Terriglobales</taxon>
        <taxon>Acidobacteriaceae</taxon>
        <taxon>Acidobacterium</taxon>
    </lineage>
</organism>
<name>A0A7V5CTJ6_9BACT</name>
<sequence length="267" mass="28647">MSQTAILNPESAADADVAGKHGAPLISNARLVELYAAMVRLAAREPRAQGRYEAVFAAMLAGIEAIDRITVTVPGPAAQLIENSATPLLPQPIEAPLSIATGIALTQQLQHPGAVVLAFATADRLVPEAFREALRFAARHKLPILYVLLPSTRKLTGEQAFDWSGEAAVEGVISVPVDAHDVVALYRVAFEMMQRAREGTGPTLIDCKDIRLEKGDGNAIARMEAHLARKGLLEAGHRARITEEFLQAAGRVSRTPARRAKHTTFSA</sequence>
<evidence type="ECO:0000256" key="3">
    <source>
        <dbReference type="ARBA" id="ARBA00023052"/>
    </source>
</evidence>
<gene>
    <name evidence="5" type="ORF">ENW50_08160</name>
</gene>
<dbReference type="EMBL" id="DTKL01000052">
    <property type="protein sequence ID" value="HGY94637.1"/>
    <property type="molecule type" value="Genomic_DNA"/>
</dbReference>
<dbReference type="GO" id="GO:0016624">
    <property type="term" value="F:oxidoreductase activity, acting on the aldehyde or oxo group of donors, disulfide as acceptor"/>
    <property type="evidence" value="ECO:0007669"/>
    <property type="project" value="InterPro"/>
</dbReference>
<keyword evidence="3" id="KW-0786">Thiamine pyrophosphate</keyword>
<evidence type="ECO:0000259" key="4">
    <source>
        <dbReference type="Pfam" id="PF00676"/>
    </source>
</evidence>